<dbReference type="Ensembl" id="ENSSSCT00055026470.1">
    <property type="protein sequence ID" value="ENSSSCP00055021034.1"/>
    <property type="gene ID" value="ENSSSCG00055013436.1"/>
</dbReference>
<proteinExistence type="predicted"/>
<organism evidence="1 2">
    <name type="scientific">Sus scrofa</name>
    <name type="common">Pig</name>
    <dbReference type="NCBI Taxonomy" id="9823"/>
    <lineage>
        <taxon>Eukaryota</taxon>
        <taxon>Metazoa</taxon>
        <taxon>Chordata</taxon>
        <taxon>Craniata</taxon>
        <taxon>Vertebrata</taxon>
        <taxon>Euteleostomi</taxon>
        <taxon>Mammalia</taxon>
        <taxon>Eutheria</taxon>
        <taxon>Laurasiatheria</taxon>
        <taxon>Artiodactyla</taxon>
        <taxon>Suina</taxon>
        <taxon>Suidae</taxon>
        <taxon>Sus</taxon>
    </lineage>
</organism>
<accession>A0A8D1QRM9</accession>
<evidence type="ECO:0000313" key="2">
    <source>
        <dbReference type="Proteomes" id="UP000694724"/>
    </source>
</evidence>
<protein>
    <submittedName>
        <fullName evidence="1">Uncharacterized protein</fullName>
    </submittedName>
</protein>
<name>A0A8D1QRM9_PIG</name>
<evidence type="ECO:0000313" key="1">
    <source>
        <dbReference type="Ensembl" id="ENSSSCP00055021034.1"/>
    </source>
</evidence>
<dbReference type="Proteomes" id="UP000694724">
    <property type="component" value="Unplaced"/>
</dbReference>
<reference evidence="1" key="1">
    <citation type="submission" date="2025-08" db="UniProtKB">
        <authorList>
            <consortium name="Ensembl"/>
        </authorList>
    </citation>
    <scope>IDENTIFICATION</scope>
</reference>
<dbReference type="AlphaFoldDB" id="A0A8D1QRM9"/>
<sequence>MGATAADRDLDLQAPPHLKGQDYSPTAAAAQLPVAVSTAGIGRPHVSLPLLLPASSELREHFPQLGYVIQCTVPFHKEIDFPRGTAWIQCPSGELPTALQQENHVINGVNEAFLILEILWFLLNIFIMRMCYISPKLNKVIKINIHTKSKFLF</sequence>